<keyword evidence="3 6" id="KW-0812">Transmembrane</keyword>
<feature type="transmembrane region" description="Helical" evidence="6">
    <location>
        <begin position="386"/>
        <end position="409"/>
    </location>
</feature>
<keyword evidence="5 6" id="KW-0472">Membrane</keyword>
<comment type="caution">
    <text evidence="8">The sequence shown here is derived from an EMBL/GenBank/DDBJ whole genome shotgun (WGS) entry which is preliminary data.</text>
</comment>
<organism evidence="8 9">
    <name type="scientific">Paenibacillus chungangensis</name>
    <dbReference type="NCBI Taxonomy" id="696535"/>
    <lineage>
        <taxon>Bacteria</taxon>
        <taxon>Bacillati</taxon>
        <taxon>Bacillota</taxon>
        <taxon>Bacilli</taxon>
        <taxon>Bacillales</taxon>
        <taxon>Paenibacillaceae</taxon>
        <taxon>Paenibacillus</taxon>
    </lineage>
</organism>
<feature type="transmembrane region" description="Helical" evidence="6">
    <location>
        <begin position="322"/>
        <end position="345"/>
    </location>
</feature>
<dbReference type="InterPro" id="IPR011701">
    <property type="entry name" value="MFS"/>
</dbReference>
<dbReference type="InterPro" id="IPR052524">
    <property type="entry name" value="MFS_Cyanate_Porter"/>
</dbReference>
<proteinExistence type="predicted"/>
<protein>
    <submittedName>
        <fullName evidence="8">CynX/NimT family MFS transporter</fullName>
    </submittedName>
</protein>
<keyword evidence="9" id="KW-1185">Reference proteome</keyword>
<dbReference type="CDD" id="cd17339">
    <property type="entry name" value="MFS_NIMT_CynX_like"/>
    <property type="match status" value="1"/>
</dbReference>
<evidence type="ECO:0000256" key="4">
    <source>
        <dbReference type="ARBA" id="ARBA00022989"/>
    </source>
</evidence>
<feature type="transmembrane region" description="Helical" evidence="6">
    <location>
        <begin position="227"/>
        <end position="250"/>
    </location>
</feature>
<dbReference type="PROSITE" id="PS50850">
    <property type="entry name" value="MFS"/>
    <property type="match status" value="1"/>
</dbReference>
<feature type="domain" description="Major facilitator superfamily (MFS) profile" evidence="7">
    <location>
        <begin position="29"/>
        <end position="412"/>
    </location>
</feature>
<dbReference type="PANTHER" id="PTHR23523">
    <property type="match status" value="1"/>
</dbReference>
<evidence type="ECO:0000256" key="6">
    <source>
        <dbReference type="SAM" id="Phobius"/>
    </source>
</evidence>
<keyword evidence="4 6" id="KW-1133">Transmembrane helix</keyword>
<dbReference type="RefSeq" id="WP_377562396.1">
    <property type="nucleotide sequence ID" value="NZ_JBHTJZ010000005.1"/>
</dbReference>
<dbReference type="InterPro" id="IPR036259">
    <property type="entry name" value="MFS_trans_sf"/>
</dbReference>
<feature type="transmembrane region" description="Helical" evidence="6">
    <location>
        <begin position="270"/>
        <end position="291"/>
    </location>
</feature>
<feature type="transmembrane region" description="Helical" evidence="6">
    <location>
        <begin position="118"/>
        <end position="136"/>
    </location>
</feature>
<dbReference type="Pfam" id="PF07690">
    <property type="entry name" value="MFS_1"/>
    <property type="match status" value="1"/>
</dbReference>
<feature type="transmembrane region" description="Helical" evidence="6">
    <location>
        <begin position="63"/>
        <end position="83"/>
    </location>
</feature>
<feature type="transmembrane region" description="Helical" evidence="6">
    <location>
        <begin position="95"/>
        <end position="112"/>
    </location>
</feature>
<feature type="transmembrane region" description="Helical" evidence="6">
    <location>
        <begin position="179"/>
        <end position="200"/>
    </location>
</feature>
<dbReference type="Proteomes" id="UP001596989">
    <property type="component" value="Unassembled WGS sequence"/>
</dbReference>
<reference evidence="9" key="1">
    <citation type="journal article" date="2019" name="Int. J. Syst. Evol. Microbiol.">
        <title>The Global Catalogue of Microorganisms (GCM) 10K type strain sequencing project: providing services to taxonomists for standard genome sequencing and annotation.</title>
        <authorList>
            <consortium name="The Broad Institute Genomics Platform"/>
            <consortium name="The Broad Institute Genome Sequencing Center for Infectious Disease"/>
            <person name="Wu L."/>
            <person name="Ma J."/>
        </authorList>
    </citation>
    <scope>NUCLEOTIDE SEQUENCE [LARGE SCALE GENOMIC DNA]</scope>
    <source>
        <strain evidence="9">CCUG 59129</strain>
    </source>
</reference>
<sequence length="413" mass="43332">MSSRDQSDISNTPVDYQSRDIDLKGVWLLVGGIILLSIVLRAPITIVGPIVEQIQNDLGLSGAAMGLLTTLPLLAFGLFSPFAPTAAAKYGLERTLLFATILLTLAIIVRSLAGSAALFIGTVLIGAGIAFANVLLPSLVKRDFPERIGLMTGIYTVAMNLGAAVGSGFSYPLTVGFGISWAGTLASCAVIALAATIVWVQLTKSSRRRTVDTISIAGSRSNGRGRVWGSTLAWMVSLFLALQSFCFYVNVTWIPTILADKGLSHTSAGWMLSLMQVISMGSTFIVPIVAGKQKSQRGLALLMAAMFVAGYVGLLVGSAGFVIPVMILLGLGVGGGFGLAVMFFALRASTSEISAKLSGMAQSVGYLLAATGPFLFGYLHDRTGSWTWPLIVIIIVSIAYGIVGLWAGADKKI</sequence>
<feature type="transmembrane region" description="Helical" evidence="6">
    <location>
        <begin position="26"/>
        <end position="51"/>
    </location>
</feature>
<keyword evidence="2" id="KW-0813">Transport</keyword>
<dbReference type="PANTHER" id="PTHR23523:SF2">
    <property type="entry name" value="2-NITROIMIDAZOLE TRANSPORTER"/>
    <property type="match status" value="1"/>
</dbReference>
<feature type="transmembrane region" description="Helical" evidence="6">
    <location>
        <begin position="357"/>
        <end position="380"/>
    </location>
</feature>
<evidence type="ECO:0000256" key="3">
    <source>
        <dbReference type="ARBA" id="ARBA00022692"/>
    </source>
</evidence>
<evidence type="ECO:0000256" key="2">
    <source>
        <dbReference type="ARBA" id="ARBA00022448"/>
    </source>
</evidence>
<accession>A0ABW3HMA8</accession>
<dbReference type="InterPro" id="IPR020846">
    <property type="entry name" value="MFS_dom"/>
</dbReference>
<dbReference type="Gene3D" id="1.20.1250.20">
    <property type="entry name" value="MFS general substrate transporter like domains"/>
    <property type="match status" value="2"/>
</dbReference>
<name>A0ABW3HMA8_9BACL</name>
<evidence type="ECO:0000256" key="5">
    <source>
        <dbReference type="ARBA" id="ARBA00023136"/>
    </source>
</evidence>
<evidence type="ECO:0000259" key="7">
    <source>
        <dbReference type="PROSITE" id="PS50850"/>
    </source>
</evidence>
<feature type="transmembrane region" description="Helical" evidence="6">
    <location>
        <begin position="148"/>
        <end position="173"/>
    </location>
</feature>
<evidence type="ECO:0000313" key="9">
    <source>
        <dbReference type="Proteomes" id="UP001596989"/>
    </source>
</evidence>
<feature type="transmembrane region" description="Helical" evidence="6">
    <location>
        <begin position="298"/>
        <end position="316"/>
    </location>
</feature>
<evidence type="ECO:0000313" key="8">
    <source>
        <dbReference type="EMBL" id="MFD0958597.1"/>
    </source>
</evidence>
<comment type="subcellular location">
    <subcellularLocation>
        <location evidence="1">Cell membrane</location>
        <topology evidence="1">Multi-pass membrane protein</topology>
    </subcellularLocation>
</comment>
<gene>
    <name evidence="8" type="ORF">ACFQ2I_04270</name>
</gene>
<dbReference type="SUPFAM" id="SSF103473">
    <property type="entry name" value="MFS general substrate transporter"/>
    <property type="match status" value="1"/>
</dbReference>
<dbReference type="EMBL" id="JBHTJZ010000005">
    <property type="protein sequence ID" value="MFD0958597.1"/>
    <property type="molecule type" value="Genomic_DNA"/>
</dbReference>
<evidence type="ECO:0000256" key="1">
    <source>
        <dbReference type="ARBA" id="ARBA00004651"/>
    </source>
</evidence>